<feature type="transmembrane region" description="Helical" evidence="2">
    <location>
        <begin position="137"/>
        <end position="157"/>
    </location>
</feature>
<feature type="region of interest" description="Disordered" evidence="1">
    <location>
        <begin position="171"/>
        <end position="303"/>
    </location>
</feature>
<evidence type="ECO:0000313" key="4">
    <source>
        <dbReference type="Proteomes" id="UP000239187"/>
    </source>
</evidence>
<proteinExistence type="predicted"/>
<feature type="transmembrane region" description="Helical" evidence="2">
    <location>
        <begin position="86"/>
        <end position="108"/>
    </location>
</feature>
<feature type="transmembrane region" description="Helical" evidence="2">
    <location>
        <begin position="59"/>
        <end position="79"/>
    </location>
</feature>
<reference evidence="3 4" key="1">
    <citation type="submission" date="2017-11" db="EMBL/GenBank/DDBJ databases">
        <title>Draft genome of Arthrobacter agilis strain UMCV2, a plant growth-promoting rhizobacterium and biocontrol capacity of phytopathogenic fungi.</title>
        <authorList>
            <person name="Martinez-Camara R."/>
            <person name="Santoyo G."/>
            <person name="Moreno-Hagelsieb G."/>
            <person name="Valencia-Cantero E."/>
        </authorList>
    </citation>
    <scope>NUCLEOTIDE SEQUENCE [LARGE SCALE GENOMIC DNA]</scope>
    <source>
        <strain evidence="3 4">UMCV2</strain>
    </source>
</reference>
<feature type="compositionally biased region" description="Pro residues" evidence="1">
    <location>
        <begin position="213"/>
        <end position="225"/>
    </location>
</feature>
<dbReference type="EMBL" id="CP024915">
    <property type="protein sequence ID" value="AUZ87085.1"/>
    <property type="molecule type" value="Genomic_DNA"/>
</dbReference>
<organism evidence="3 4">
    <name type="scientific">Arthrobacter agilis</name>
    <dbReference type="NCBI Taxonomy" id="37921"/>
    <lineage>
        <taxon>Bacteria</taxon>
        <taxon>Bacillati</taxon>
        <taxon>Actinomycetota</taxon>
        <taxon>Actinomycetes</taxon>
        <taxon>Micrococcales</taxon>
        <taxon>Micrococcaceae</taxon>
        <taxon>Arthrobacter</taxon>
    </lineage>
</organism>
<protein>
    <recommendedName>
        <fullName evidence="5">Trp biosynthesis-associated membrane protein</fullName>
    </recommendedName>
</protein>
<dbReference type="AlphaFoldDB" id="A0A2L0UCV9"/>
<gene>
    <name evidence="3" type="ORF">CVO76_05135</name>
</gene>
<feature type="transmembrane region" description="Helical" evidence="2">
    <location>
        <begin position="12"/>
        <end position="31"/>
    </location>
</feature>
<evidence type="ECO:0000256" key="1">
    <source>
        <dbReference type="SAM" id="MobiDB-lite"/>
    </source>
</evidence>
<dbReference type="InterPro" id="IPR019051">
    <property type="entry name" value="Trp_biosyn_TM_oprn/chp"/>
</dbReference>
<evidence type="ECO:0000256" key="2">
    <source>
        <dbReference type="SAM" id="Phobius"/>
    </source>
</evidence>
<name>A0A2L0UCV9_9MICC</name>
<keyword evidence="2" id="KW-0472">Membrane</keyword>
<dbReference type="RefSeq" id="WP_208741019.1">
    <property type="nucleotide sequence ID" value="NZ_CP024915.1"/>
</dbReference>
<dbReference type="Proteomes" id="UP000239187">
    <property type="component" value="Chromosome"/>
</dbReference>
<dbReference type="Pfam" id="PF09534">
    <property type="entry name" value="Trp_oprn_chp"/>
    <property type="match status" value="1"/>
</dbReference>
<evidence type="ECO:0008006" key="5">
    <source>
        <dbReference type="Google" id="ProtNLM"/>
    </source>
</evidence>
<sequence>MSAAEGPAPRRFARRGIVVMGIVVLALLAFGSTTRTWLSVRLPQDAVQMPDLAIAGSDAATPVTAFALVALAAALAVSIAGRVARWIIAVILVLSGVGIALSSASVALDPAGAAEPAIGTAIGVSGLTGAEASATGMPWLAVVAGILLAFAAAWVVLAGRTWGVNRRYDAGASRVGRTPGGGLRPGAPVPSTGDVAPGAVSDDAARTAGPGVSTPPTPPTPPTPSVPTAERDAGRDDSSDSSGSSGSAVSDGSGSGAEDAPPVPGTGPVEAPGSARTPTGRTSSHADEIDSWDELSRGNDPTR</sequence>
<feature type="compositionally biased region" description="Basic and acidic residues" evidence="1">
    <location>
        <begin position="284"/>
        <end position="303"/>
    </location>
</feature>
<accession>A0A2L0UCV9</accession>
<keyword evidence="2" id="KW-0812">Transmembrane</keyword>
<feature type="compositionally biased region" description="Basic and acidic residues" evidence="1">
    <location>
        <begin position="229"/>
        <end position="238"/>
    </location>
</feature>
<feature type="compositionally biased region" description="Low complexity" evidence="1">
    <location>
        <begin position="240"/>
        <end position="260"/>
    </location>
</feature>
<keyword evidence="2" id="KW-1133">Transmembrane helix</keyword>
<evidence type="ECO:0000313" key="3">
    <source>
        <dbReference type="EMBL" id="AUZ87085.1"/>
    </source>
</evidence>